<feature type="domain" description="MOSC" evidence="1">
    <location>
        <begin position="101"/>
        <end position="264"/>
    </location>
</feature>
<dbReference type="EMBL" id="BAABJI010000002">
    <property type="protein sequence ID" value="GAA4913732.1"/>
    <property type="molecule type" value="Genomic_DNA"/>
</dbReference>
<comment type="caution">
    <text evidence="2">The sequence shown here is derived from an EMBL/GenBank/DDBJ whole genome shotgun (WGS) entry which is preliminary data.</text>
</comment>
<dbReference type="InterPro" id="IPR011037">
    <property type="entry name" value="Pyrv_Knase-like_insert_dom_sf"/>
</dbReference>
<dbReference type="SUPFAM" id="SSF141673">
    <property type="entry name" value="MOSC N-terminal domain-like"/>
    <property type="match status" value="1"/>
</dbReference>
<dbReference type="PROSITE" id="PS51340">
    <property type="entry name" value="MOSC"/>
    <property type="match status" value="1"/>
</dbReference>
<evidence type="ECO:0000259" key="1">
    <source>
        <dbReference type="PROSITE" id="PS51340"/>
    </source>
</evidence>
<dbReference type="Proteomes" id="UP001501436">
    <property type="component" value="Unassembled WGS sequence"/>
</dbReference>
<dbReference type="InterPro" id="IPR005303">
    <property type="entry name" value="MOCOS_middle"/>
</dbReference>
<sequence length="274" mass="31358">MFKISALYIYPVKSLGGIQLQQAEVTDRGFRFDRRWLLVDSKNRFMTQRHFSAMALLKVAITPNSLLITYTPDAETIRIPFEPQTDDKFDVTIWEITCPAIRVSNEADEWFSTKLNKNCKLVFMPEDTHRKVDPRYAHNDGITTFADDYPFLLIGEESLNDLNGRLAEALPMNRFRPNIVFSGGEPYAEDLFNEFSINSIRFQGVKLCARCVMTTIDQDTAVKHKEPLKTLAGYRRKGQKIMFGQNLLHGGTGVIRVGDALEVISQHTEERFLV</sequence>
<name>A0ABP9FRE4_9SPHI</name>
<proteinExistence type="predicted"/>
<evidence type="ECO:0000313" key="3">
    <source>
        <dbReference type="Proteomes" id="UP001501436"/>
    </source>
</evidence>
<reference evidence="3" key="1">
    <citation type="journal article" date="2019" name="Int. J. Syst. Evol. Microbiol.">
        <title>The Global Catalogue of Microorganisms (GCM) 10K type strain sequencing project: providing services to taxonomists for standard genome sequencing and annotation.</title>
        <authorList>
            <consortium name="The Broad Institute Genomics Platform"/>
            <consortium name="The Broad Institute Genome Sequencing Center for Infectious Disease"/>
            <person name="Wu L."/>
            <person name="Ma J."/>
        </authorList>
    </citation>
    <scope>NUCLEOTIDE SEQUENCE [LARGE SCALE GENOMIC DNA]</scope>
    <source>
        <strain evidence="3">JCM 18283</strain>
    </source>
</reference>
<organism evidence="2 3">
    <name type="scientific">Mucilaginibacter defluvii</name>
    <dbReference type="NCBI Taxonomy" id="1196019"/>
    <lineage>
        <taxon>Bacteria</taxon>
        <taxon>Pseudomonadati</taxon>
        <taxon>Bacteroidota</taxon>
        <taxon>Sphingobacteriia</taxon>
        <taxon>Sphingobacteriales</taxon>
        <taxon>Sphingobacteriaceae</taxon>
        <taxon>Mucilaginibacter</taxon>
    </lineage>
</organism>
<gene>
    <name evidence="2" type="ORF">GCM10023313_16260</name>
</gene>
<dbReference type="Pfam" id="PF03476">
    <property type="entry name" value="MOSC_N"/>
    <property type="match status" value="1"/>
</dbReference>
<dbReference type="RefSeq" id="WP_345330558.1">
    <property type="nucleotide sequence ID" value="NZ_BAABJI010000002.1"/>
</dbReference>
<dbReference type="Pfam" id="PF03473">
    <property type="entry name" value="MOSC"/>
    <property type="match status" value="1"/>
</dbReference>
<dbReference type="PANTHER" id="PTHR14237:SF19">
    <property type="entry name" value="MITOCHONDRIAL AMIDOXIME REDUCING COMPONENT 1"/>
    <property type="match status" value="1"/>
</dbReference>
<keyword evidence="3" id="KW-1185">Reference proteome</keyword>
<dbReference type="PANTHER" id="PTHR14237">
    <property type="entry name" value="MOLYBDOPTERIN COFACTOR SULFURASE MOSC"/>
    <property type="match status" value="1"/>
</dbReference>
<protein>
    <submittedName>
        <fullName evidence="2">MOSC domain-containing protein</fullName>
    </submittedName>
</protein>
<dbReference type="SUPFAM" id="SSF50800">
    <property type="entry name" value="PK beta-barrel domain-like"/>
    <property type="match status" value="1"/>
</dbReference>
<evidence type="ECO:0000313" key="2">
    <source>
        <dbReference type="EMBL" id="GAA4913732.1"/>
    </source>
</evidence>
<accession>A0ABP9FRE4</accession>
<dbReference type="InterPro" id="IPR005302">
    <property type="entry name" value="MoCF_Sase_C"/>
</dbReference>